<reference evidence="1" key="1">
    <citation type="submission" date="2019-08" db="EMBL/GenBank/DDBJ databases">
        <authorList>
            <person name="Kucharzyk K."/>
            <person name="Murdoch R.W."/>
            <person name="Higgins S."/>
            <person name="Loffler F."/>
        </authorList>
    </citation>
    <scope>NUCLEOTIDE SEQUENCE</scope>
</reference>
<organism evidence="1">
    <name type="scientific">bioreactor metagenome</name>
    <dbReference type="NCBI Taxonomy" id="1076179"/>
    <lineage>
        <taxon>unclassified sequences</taxon>
        <taxon>metagenomes</taxon>
        <taxon>ecological metagenomes</taxon>
    </lineage>
</organism>
<comment type="caution">
    <text evidence="1">The sequence shown here is derived from an EMBL/GenBank/DDBJ whole genome shotgun (WGS) entry which is preliminary data.</text>
</comment>
<accession>A0A645JEC8</accession>
<proteinExistence type="predicted"/>
<gene>
    <name evidence="1" type="ORF">SDC9_209429</name>
</gene>
<evidence type="ECO:0000313" key="1">
    <source>
        <dbReference type="EMBL" id="MPN61687.1"/>
    </source>
</evidence>
<sequence length="134" mass="15495">MIVHLPMITTPMETRYSYRYMTATRRLRPDSAAALMLNLPRRLGDFALVELPAGSPAARDYRIFRFLAPEKREAAEKLYTEALENHYARRPKRAARLIREAYALYPKMGRIYEAYILLTGEVPPPLSLPERAAR</sequence>
<name>A0A645JEC8_9ZZZZ</name>
<dbReference type="AlphaFoldDB" id="A0A645JEC8"/>
<dbReference type="EMBL" id="VSSQ01138638">
    <property type="protein sequence ID" value="MPN61687.1"/>
    <property type="molecule type" value="Genomic_DNA"/>
</dbReference>
<protein>
    <submittedName>
        <fullName evidence="1">Uncharacterized protein</fullName>
    </submittedName>
</protein>